<accession>A0A0D0DIN5</accession>
<evidence type="ECO:0000313" key="4">
    <source>
        <dbReference type="Proteomes" id="UP000054538"/>
    </source>
</evidence>
<gene>
    <name evidence="3" type="ORF">PAXRUDRAFT_658917</name>
</gene>
<feature type="transmembrane region" description="Helical" evidence="2">
    <location>
        <begin position="158"/>
        <end position="182"/>
    </location>
</feature>
<protein>
    <submittedName>
        <fullName evidence="3">Unplaced genomic scaffold scaffold_634, whole genome shotgun sequence</fullName>
    </submittedName>
</protein>
<dbReference type="HOGENOM" id="CLU_079691_0_0_1"/>
<feature type="transmembrane region" description="Helical" evidence="2">
    <location>
        <begin position="6"/>
        <end position="25"/>
    </location>
</feature>
<dbReference type="InParanoid" id="A0A0D0DIN5"/>
<feature type="transmembrane region" description="Helical" evidence="2">
    <location>
        <begin position="88"/>
        <end position="107"/>
    </location>
</feature>
<feature type="compositionally biased region" description="Low complexity" evidence="1">
    <location>
        <begin position="200"/>
        <end position="218"/>
    </location>
</feature>
<sequence>MIQFLAWGGFIYAMVAKAIMILRVAVMFNDAKRMTYILSLLYSLVAIEAFIVAFLWIGPHSGLIVSTVTLVDDAVCSIQLGRSVMFPVYGGIPGGLFDLLILALSLYRFAVHVIETRKMLGRTKVNVYMRLLFEHSVLYFVLNTVAKGLADGMSFSSSTLYLVLAGLYCSTVPYVLFPRLVLGFKGHRWKSSELYVGSDPLQPSHSHSHSDSPSTWSDGPRGEEYGLMDVIPPRVDTQNSKKEGPEVVHAVTDD</sequence>
<keyword evidence="2" id="KW-1133">Transmembrane helix</keyword>
<evidence type="ECO:0000256" key="2">
    <source>
        <dbReference type="SAM" id="Phobius"/>
    </source>
</evidence>
<keyword evidence="2" id="KW-0472">Membrane</keyword>
<evidence type="ECO:0000256" key="1">
    <source>
        <dbReference type="SAM" id="MobiDB-lite"/>
    </source>
</evidence>
<keyword evidence="2" id="KW-0812">Transmembrane</keyword>
<organism evidence="3 4">
    <name type="scientific">Paxillus rubicundulus Ve08.2h10</name>
    <dbReference type="NCBI Taxonomy" id="930991"/>
    <lineage>
        <taxon>Eukaryota</taxon>
        <taxon>Fungi</taxon>
        <taxon>Dikarya</taxon>
        <taxon>Basidiomycota</taxon>
        <taxon>Agaricomycotina</taxon>
        <taxon>Agaricomycetes</taxon>
        <taxon>Agaricomycetidae</taxon>
        <taxon>Boletales</taxon>
        <taxon>Paxilineae</taxon>
        <taxon>Paxillaceae</taxon>
        <taxon>Paxillus</taxon>
    </lineage>
</organism>
<dbReference type="AlphaFoldDB" id="A0A0D0DIN5"/>
<name>A0A0D0DIN5_9AGAM</name>
<feature type="region of interest" description="Disordered" evidence="1">
    <location>
        <begin position="200"/>
        <end position="254"/>
    </location>
</feature>
<reference evidence="3 4" key="1">
    <citation type="submission" date="2014-04" db="EMBL/GenBank/DDBJ databases">
        <authorList>
            <consortium name="DOE Joint Genome Institute"/>
            <person name="Kuo A."/>
            <person name="Kohler A."/>
            <person name="Jargeat P."/>
            <person name="Nagy L.G."/>
            <person name="Floudas D."/>
            <person name="Copeland A."/>
            <person name="Barry K.W."/>
            <person name="Cichocki N."/>
            <person name="Veneault-Fourrey C."/>
            <person name="LaButti K."/>
            <person name="Lindquist E.A."/>
            <person name="Lipzen A."/>
            <person name="Lundell T."/>
            <person name="Morin E."/>
            <person name="Murat C."/>
            <person name="Sun H."/>
            <person name="Tunlid A."/>
            <person name="Henrissat B."/>
            <person name="Grigoriev I.V."/>
            <person name="Hibbett D.S."/>
            <person name="Martin F."/>
            <person name="Nordberg H.P."/>
            <person name="Cantor M.N."/>
            <person name="Hua S.X."/>
        </authorList>
    </citation>
    <scope>NUCLEOTIDE SEQUENCE [LARGE SCALE GENOMIC DNA]</scope>
    <source>
        <strain evidence="3 4">Ve08.2h10</strain>
    </source>
</reference>
<dbReference type="Proteomes" id="UP000054538">
    <property type="component" value="Unassembled WGS sequence"/>
</dbReference>
<reference evidence="4" key="2">
    <citation type="submission" date="2015-01" db="EMBL/GenBank/DDBJ databases">
        <title>Evolutionary Origins and Diversification of the Mycorrhizal Mutualists.</title>
        <authorList>
            <consortium name="DOE Joint Genome Institute"/>
            <consortium name="Mycorrhizal Genomics Consortium"/>
            <person name="Kohler A."/>
            <person name="Kuo A."/>
            <person name="Nagy L.G."/>
            <person name="Floudas D."/>
            <person name="Copeland A."/>
            <person name="Barry K.W."/>
            <person name="Cichocki N."/>
            <person name="Veneault-Fourrey C."/>
            <person name="LaButti K."/>
            <person name="Lindquist E.A."/>
            <person name="Lipzen A."/>
            <person name="Lundell T."/>
            <person name="Morin E."/>
            <person name="Murat C."/>
            <person name="Riley R."/>
            <person name="Ohm R."/>
            <person name="Sun H."/>
            <person name="Tunlid A."/>
            <person name="Henrissat B."/>
            <person name="Grigoriev I.V."/>
            <person name="Hibbett D.S."/>
            <person name="Martin F."/>
        </authorList>
    </citation>
    <scope>NUCLEOTIDE SEQUENCE [LARGE SCALE GENOMIC DNA]</scope>
    <source>
        <strain evidence="4">Ve08.2h10</strain>
    </source>
</reference>
<feature type="compositionally biased region" description="Basic and acidic residues" evidence="1">
    <location>
        <begin position="239"/>
        <end position="254"/>
    </location>
</feature>
<keyword evidence="4" id="KW-1185">Reference proteome</keyword>
<dbReference type="EMBL" id="KN825456">
    <property type="protein sequence ID" value="KIK90893.1"/>
    <property type="molecule type" value="Genomic_DNA"/>
</dbReference>
<feature type="transmembrane region" description="Helical" evidence="2">
    <location>
        <begin position="37"/>
        <end position="57"/>
    </location>
</feature>
<proteinExistence type="predicted"/>
<dbReference type="OrthoDB" id="2671574at2759"/>
<evidence type="ECO:0000313" key="3">
    <source>
        <dbReference type="EMBL" id="KIK90893.1"/>
    </source>
</evidence>
<feature type="transmembrane region" description="Helical" evidence="2">
    <location>
        <begin position="127"/>
        <end position="146"/>
    </location>
</feature>